<gene>
    <name evidence="1" type="ORF">UR52_C0008G0014</name>
</gene>
<dbReference type="EMBL" id="LBPN01000008">
    <property type="protein sequence ID" value="KKP59304.1"/>
    <property type="molecule type" value="Genomic_DNA"/>
</dbReference>
<dbReference type="Proteomes" id="UP000034176">
    <property type="component" value="Unassembled WGS sequence"/>
</dbReference>
<dbReference type="STRING" id="1618434.UR52_C0008G0014"/>
<dbReference type="InterPro" id="IPR016181">
    <property type="entry name" value="Acyl_CoA_acyltransferase"/>
</dbReference>
<dbReference type="SUPFAM" id="SSF55729">
    <property type="entry name" value="Acyl-CoA N-acyltransferases (Nat)"/>
    <property type="match status" value="1"/>
</dbReference>
<dbReference type="AlphaFoldDB" id="A0A0G0AR13"/>
<protein>
    <submittedName>
        <fullName evidence="1">Uncharacterized protein</fullName>
    </submittedName>
</protein>
<evidence type="ECO:0000313" key="2">
    <source>
        <dbReference type="Proteomes" id="UP000034176"/>
    </source>
</evidence>
<dbReference type="Gene3D" id="3.40.630.30">
    <property type="match status" value="1"/>
</dbReference>
<reference evidence="1 2" key="1">
    <citation type="journal article" date="2015" name="Nature">
        <title>rRNA introns, odd ribosomes, and small enigmatic genomes across a large radiation of phyla.</title>
        <authorList>
            <person name="Brown C.T."/>
            <person name="Hug L.A."/>
            <person name="Thomas B.C."/>
            <person name="Sharon I."/>
            <person name="Castelle C.J."/>
            <person name="Singh A."/>
            <person name="Wilkins M.J."/>
            <person name="Williams K.H."/>
            <person name="Banfield J.F."/>
        </authorList>
    </citation>
    <scope>NUCLEOTIDE SEQUENCE [LARGE SCALE GENOMIC DNA]</scope>
</reference>
<name>A0A0G0AR13_9BACT</name>
<sequence>MNFEKQVTLTDGKKVLLRYPQIQDVVKLQQYINTLSQEDTYLLVSGETFSQEEEQKYLNDALKLMKDKNKIQILAFHNEQIIGNVEVNRAFKIIFMINITEMQYNPNNSYNEDTVIRCLFPEDTSFQRQVIYKGQIIAIAVGSMELDLFRKYNNPGKNNNNFRDLGQRKTSIILMSSERKIIEVFPFTNELEEKAKQIKEAEWLTAKNLVAAQWLIENQIVQPIIDPKQKK</sequence>
<proteinExistence type="predicted"/>
<comment type="caution">
    <text evidence="1">The sequence shown here is derived from an EMBL/GenBank/DDBJ whole genome shotgun (WGS) entry which is preliminary data.</text>
</comment>
<evidence type="ECO:0000313" key="1">
    <source>
        <dbReference type="EMBL" id="KKP59304.1"/>
    </source>
</evidence>
<organism evidence="1 2">
    <name type="scientific">Candidatus Gottesmanbacteria bacterium GW2011_GWA1_34_13</name>
    <dbReference type="NCBI Taxonomy" id="1618434"/>
    <lineage>
        <taxon>Bacteria</taxon>
        <taxon>Candidatus Gottesmaniibacteriota</taxon>
    </lineage>
</organism>
<accession>A0A0G0AR13</accession>